<evidence type="ECO:0000256" key="7">
    <source>
        <dbReference type="SAM" id="MobiDB-lite"/>
    </source>
</evidence>
<feature type="domain" description="Amino acid transporter transmembrane" evidence="9">
    <location>
        <begin position="163"/>
        <end position="578"/>
    </location>
</feature>
<dbReference type="InterPro" id="IPR013057">
    <property type="entry name" value="AA_transpt_TM"/>
</dbReference>
<feature type="compositionally biased region" description="Acidic residues" evidence="7">
    <location>
        <begin position="26"/>
        <end position="35"/>
    </location>
</feature>
<keyword evidence="6 8" id="KW-0472">Membrane</keyword>
<dbReference type="Pfam" id="PF01490">
    <property type="entry name" value="Aa_trans"/>
    <property type="match status" value="1"/>
</dbReference>
<feature type="transmembrane region" description="Helical" evidence="8">
    <location>
        <begin position="560"/>
        <end position="581"/>
    </location>
</feature>
<dbReference type="Proteomes" id="UP001295423">
    <property type="component" value="Unassembled WGS sequence"/>
</dbReference>
<feature type="transmembrane region" description="Helical" evidence="8">
    <location>
        <begin position="455"/>
        <end position="481"/>
    </location>
</feature>
<keyword evidence="4" id="KW-0029">Amino-acid transport</keyword>
<organism evidence="10 11">
    <name type="scientific">Cylindrotheca closterium</name>
    <dbReference type="NCBI Taxonomy" id="2856"/>
    <lineage>
        <taxon>Eukaryota</taxon>
        <taxon>Sar</taxon>
        <taxon>Stramenopiles</taxon>
        <taxon>Ochrophyta</taxon>
        <taxon>Bacillariophyta</taxon>
        <taxon>Bacillariophyceae</taxon>
        <taxon>Bacillariophycidae</taxon>
        <taxon>Bacillariales</taxon>
        <taxon>Bacillariaceae</taxon>
        <taxon>Cylindrotheca</taxon>
    </lineage>
</organism>
<evidence type="ECO:0000256" key="2">
    <source>
        <dbReference type="ARBA" id="ARBA00022448"/>
    </source>
</evidence>
<dbReference type="PANTHER" id="PTHR22950:SF692">
    <property type="entry name" value="TRANSMEMBRANE AMINO ACID TRANSPORTER FAMILY PROTEIN"/>
    <property type="match status" value="1"/>
</dbReference>
<dbReference type="PANTHER" id="PTHR22950">
    <property type="entry name" value="AMINO ACID TRANSPORTER"/>
    <property type="match status" value="1"/>
</dbReference>
<keyword evidence="3 8" id="KW-0812">Transmembrane</keyword>
<comment type="subcellular location">
    <subcellularLocation>
        <location evidence="1">Membrane</location>
        <topology evidence="1">Multi-pass membrane protein</topology>
    </subcellularLocation>
</comment>
<keyword evidence="5 8" id="KW-1133">Transmembrane helix</keyword>
<evidence type="ECO:0000256" key="8">
    <source>
        <dbReference type="SAM" id="Phobius"/>
    </source>
</evidence>
<keyword evidence="11" id="KW-1185">Reference proteome</keyword>
<dbReference type="GO" id="GO:0005774">
    <property type="term" value="C:vacuolar membrane"/>
    <property type="evidence" value="ECO:0007669"/>
    <property type="project" value="TreeGrafter"/>
</dbReference>
<feature type="transmembrane region" description="Helical" evidence="8">
    <location>
        <begin position="303"/>
        <end position="321"/>
    </location>
</feature>
<feature type="transmembrane region" description="Helical" evidence="8">
    <location>
        <begin position="269"/>
        <end position="291"/>
    </location>
</feature>
<evidence type="ECO:0000256" key="5">
    <source>
        <dbReference type="ARBA" id="ARBA00022989"/>
    </source>
</evidence>
<feature type="transmembrane region" description="Helical" evidence="8">
    <location>
        <begin position="412"/>
        <end position="435"/>
    </location>
</feature>
<evidence type="ECO:0000256" key="4">
    <source>
        <dbReference type="ARBA" id="ARBA00022970"/>
    </source>
</evidence>
<keyword evidence="2" id="KW-0813">Transport</keyword>
<feature type="region of interest" description="Disordered" evidence="7">
    <location>
        <begin position="1"/>
        <end position="36"/>
    </location>
</feature>
<sequence length="582" mass="63481">MTSNNNSLDPEASEETPLFQSTVDAESTEESEIWEEMDRPWPASFERSVSLLSSPMFGVEEVKHFTKSPKPGNMRLADRRLMSTPIAPAGALVRPLTRNKSMDAKTNILSGDINNLNFKQTKEDLRKQAQGAAKYRARILKQQANLTQGGSAMEKKRKDSEGKATNAQCIFNMSNILMGVGLLTLPYTCKVAGTIGGIVAIVCLAFTTWRTSILIGRSLNGDSRPLAYFDDSPWTTSIKPGSSPEARMRKPISGFPDIAREAFGDVGSFLLACVLYFELFSGIGIFLVSMGDHMHTLFPGHPASIYMMGAALISAIPVILLRTARLLSYLSMVGTVATICVVVSVVLSYLVEGDITERIAQTIPDSEPPYHGAFRIDGIPLVFGLVAYCFSGHAIVPSIFCSMERPQDFEKVVNISFAIVFVSCLAVALSGYMMFGDFVLDQVTLSLEENSSAEFAMTILTYLMILTAFSKLTLTMFPLAIGMEEIFAPFLSTERAVEACSILIKVVLLFAALLVAVYVPSFSFLCSMVGMICTMIVSVIFPSAAYLRLFGPKLGYLESLVYWCFMLIGCFVAVVGTVLSVG</sequence>
<feature type="transmembrane region" description="Helical" evidence="8">
    <location>
        <begin position="378"/>
        <end position="400"/>
    </location>
</feature>
<dbReference type="EMBL" id="CAKOGP040001112">
    <property type="protein sequence ID" value="CAJ1943146.1"/>
    <property type="molecule type" value="Genomic_DNA"/>
</dbReference>
<evidence type="ECO:0000259" key="9">
    <source>
        <dbReference type="Pfam" id="PF01490"/>
    </source>
</evidence>
<feature type="transmembrane region" description="Helical" evidence="8">
    <location>
        <begin position="328"/>
        <end position="351"/>
    </location>
</feature>
<dbReference type="GO" id="GO:0015179">
    <property type="term" value="F:L-amino acid transmembrane transporter activity"/>
    <property type="evidence" value="ECO:0007669"/>
    <property type="project" value="TreeGrafter"/>
</dbReference>
<evidence type="ECO:0000256" key="3">
    <source>
        <dbReference type="ARBA" id="ARBA00022692"/>
    </source>
</evidence>
<feature type="transmembrane region" description="Helical" evidence="8">
    <location>
        <begin position="502"/>
        <end position="522"/>
    </location>
</feature>
<feature type="transmembrane region" description="Helical" evidence="8">
    <location>
        <begin position="528"/>
        <end position="548"/>
    </location>
</feature>
<evidence type="ECO:0000313" key="10">
    <source>
        <dbReference type="EMBL" id="CAJ1943146.1"/>
    </source>
</evidence>
<dbReference type="AlphaFoldDB" id="A0AAD2CVI9"/>
<name>A0AAD2CVI9_9STRA</name>
<feature type="transmembrane region" description="Helical" evidence="8">
    <location>
        <begin position="191"/>
        <end position="209"/>
    </location>
</feature>
<evidence type="ECO:0000313" key="11">
    <source>
        <dbReference type="Proteomes" id="UP001295423"/>
    </source>
</evidence>
<gene>
    <name evidence="10" type="ORF">CYCCA115_LOCUS8299</name>
</gene>
<comment type="caution">
    <text evidence="10">The sequence shown here is derived from an EMBL/GenBank/DDBJ whole genome shotgun (WGS) entry which is preliminary data.</text>
</comment>
<reference evidence="10" key="1">
    <citation type="submission" date="2023-08" db="EMBL/GenBank/DDBJ databases">
        <authorList>
            <person name="Audoor S."/>
            <person name="Bilcke G."/>
        </authorList>
    </citation>
    <scope>NUCLEOTIDE SEQUENCE</scope>
</reference>
<accession>A0AAD2CVI9</accession>
<evidence type="ECO:0000256" key="6">
    <source>
        <dbReference type="ARBA" id="ARBA00023136"/>
    </source>
</evidence>
<proteinExistence type="predicted"/>
<protein>
    <recommendedName>
        <fullName evidence="9">Amino acid transporter transmembrane domain-containing protein</fullName>
    </recommendedName>
</protein>
<evidence type="ECO:0000256" key="1">
    <source>
        <dbReference type="ARBA" id="ARBA00004141"/>
    </source>
</evidence>